<dbReference type="RefSeq" id="WP_181501472.1">
    <property type="nucleotide sequence ID" value="NZ_JACDUH010000003.1"/>
</dbReference>
<accession>A0A7J9P0T5</accession>
<dbReference type="AlphaFoldDB" id="A0A7J9P0T5"/>
<sequence length="105" mass="11740">MAKVNARYIATGLVKVEVPDELLNPGMSDQLAEYVDAVIDNMSSDELLEGLRCTTVPDIADGIFDVTPTVECIEDSETTDILMLSETWEEYLEYDSGLKVYKDRL</sequence>
<evidence type="ECO:0000313" key="2">
    <source>
        <dbReference type="Proteomes" id="UP000564425"/>
    </source>
</evidence>
<name>A0A7J9P0T5_METMI</name>
<dbReference type="Proteomes" id="UP000564425">
    <property type="component" value="Unassembled WGS sequence"/>
</dbReference>
<organism evidence="1 2">
    <name type="scientific">Methanococcus maripaludis</name>
    <name type="common">Methanococcus deltae</name>
    <dbReference type="NCBI Taxonomy" id="39152"/>
    <lineage>
        <taxon>Archaea</taxon>
        <taxon>Methanobacteriati</taxon>
        <taxon>Methanobacteriota</taxon>
        <taxon>Methanomada group</taxon>
        <taxon>Methanococci</taxon>
        <taxon>Methanococcales</taxon>
        <taxon>Methanococcaceae</taxon>
        <taxon>Methanococcus</taxon>
    </lineage>
</organism>
<evidence type="ECO:0000313" key="1">
    <source>
        <dbReference type="EMBL" id="MBA2851646.1"/>
    </source>
</evidence>
<comment type="caution">
    <text evidence="1">The sequence shown here is derived from an EMBL/GenBank/DDBJ whole genome shotgun (WGS) entry which is preliminary data.</text>
</comment>
<dbReference type="EMBL" id="JACDUH010000003">
    <property type="protein sequence ID" value="MBA2851646.1"/>
    <property type="molecule type" value="Genomic_DNA"/>
</dbReference>
<gene>
    <name evidence="1" type="ORF">HNP86_001805</name>
</gene>
<protein>
    <submittedName>
        <fullName evidence="1">Uncharacterized protein</fullName>
    </submittedName>
</protein>
<proteinExistence type="predicted"/>
<reference evidence="1 2" key="1">
    <citation type="submission" date="2020-07" db="EMBL/GenBank/DDBJ databases">
        <title>Genomic Encyclopedia of Type Strains, Phase IV (KMG-V): Genome sequencing to study the core and pangenomes of soil and plant-associated prokaryotes.</title>
        <authorList>
            <person name="Whitman W."/>
        </authorList>
    </citation>
    <scope>NUCLEOTIDE SEQUENCE [LARGE SCALE GENOMIC DNA]</scope>
    <source>
        <strain evidence="1 2">A1</strain>
    </source>
</reference>